<feature type="transmembrane region" description="Helical" evidence="12">
    <location>
        <begin position="27"/>
        <end position="46"/>
    </location>
</feature>
<evidence type="ECO:0000256" key="2">
    <source>
        <dbReference type="ARBA" id="ARBA00004922"/>
    </source>
</evidence>
<evidence type="ECO:0008006" key="15">
    <source>
        <dbReference type="Google" id="ProtNLM"/>
    </source>
</evidence>
<keyword evidence="8 12" id="KW-0472">Membrane</keyword>
<comment type="subcellular location">
    <subcellularLocation>
        <location evidence="1">Membrane</location>
        <topology evidence="1">Single-pass type II membrane protein</topology>
    </subcellularLocation>
</comment>
<evidence type="ECO:0000256" key="6">
    <source>
        <dbReference type="ARBA" id="ARBA00022968"/>
    </source>
</evidence>
<gene>
    <name evidence="13" type="ORF">ANCCEY_08573</name>
</gene>
<evidence type="ECO:0000256" key="12">
    <source>
        <dbReference type="SAM" id="Phobius"/>
    </source>
</evidence>
<keyword evidence="5 12" id="KW-0812">Transmembrane</keyword>
<name>A0A0D6LQQ3_9BILA</name>
<evidence type="ECO:0000256" key="7">
    <source>
        <dbReference type="ARBA" id="ARBA00022989"/>
    </source>
</evidence>
<dbReference type="Pfam" id="PF02485">
    <property type="entry name" value="Branch"/>
    <property type="match status" value="1"/>
</dbReference>
<evidence type="ECO:0000256" key="3">
    <source>
        <dbReference type="ARBA" id="ARBA00022676"/>
    </source>
</evidence>
<keyword evidence="7 12" id="KW-1133">Transmembrane helix</keyword>
<evidence type="ECO:0000256" key="9">
    <source>
        <dbReference type="ARBA" id="ARBA00023180"/>
    </source>
</evidence>
<evidence type="ECO:0000256" key="1">
    <source>
        <dbReference type="ARBA" id="ARBA00004606"/>
    </source>
</evidence>
<dbReference type="Proteomes" id="UP000054495">
    <property type="component" value="Unassembled WGS sequence"/>
</dbReference>
<protein>
    <recommendedName>
        <fullName evidence="15">Core-2/I-Branching enzyme</fullName>
    </recommendedName>
</protein>
<dbReference type="EMBL" id="KE125053">
    <property type="protein sequence ID" value="EPB72336.1"/>
    <property type="molecule type" value="Genomic_DNA"/>
</dbReference>
<evidence type="ECO:0000256" key="11">
    <source>
        <dbReference type="SAM" id="MobiDB-lite"/>
    </source>
</evidence>
<comment type="similarity">
    <text evidence="10">Belongs to the glycosyltransferase 14 family.</text>
</comment>
<organism evidence="13 14">
    <name type="scientific">Ancylostoma ceylanicum</name>
    <dbReference type="NCBI Taxonomy" id="53326"/>
    <lineage>
        <taxon>Eukaryota</taxon>
        <taxon>Metazoa</taxon>
        <taxon>Ecdysozoa</taxon>
        <taxon>Nematoda</taxon>
        <taxon>Chromadorea</taxon>
        <taxon>Rhabditida</taxon>
        <taxon>Rhabditina</taxon>
        <taxon>Rhabditomorpha</taxon>
        <taxon>Strongyloidea</taxon>
        <taxon>Ancylostomatidae</taxon>
        <taxon>Ancylostomatinae</taxon>
        <taxon>Ancylostoma</taxon>
    </lineage>
</organism>
<reference evidence="13 14" key="1">
    <citation type="submission" date="2013-05" db="EMBL/GenBank/DDBJ databases">
        <title>Draft genome of the parasitic nematode Anyclostoma ceylanicum.</title>
        <authorList>
            <person name="Mitreva M."/>
        </authorList>
    </citation>
    <scope>NUCLEOTIDE SEQUENCE [LARGE SCALE GENOMIC DNA]</scope>
</reference>
<keyword evidence="14" id="KW-1185">Reference proteome</keyword>
<keyword evidence="3" id="KW-0328">Glycosyltransferase</keyword>
<dbReference type="InterPro" id="IPR003406">
    <property type="entry name" value="Glyco_trans_14"/>
</dbReference>
<evidence type="ECO:0000256" key="4">
    <source>
        <dbReference type="ARBA" id="ARBA00022679"/>
    </source>
</evidence>
<keyword evidence="4" id="KW-0808">Transferase</keyword>
<dbReference type="GO" id="GO:0008375">
    <property type="term" value="F:acetylglucosaminyltransferase activity"/>
    <property type="evidence" value="ECO:0007669"/>
    <property type="project" value="TreeGrafter"/>
</dbReference>
<evidence type="ECO:0000256" key="5">
    <source>
        <dbReference type="ARBA" id="ARBA00022692"/>
    </source>
</evidence>
<evidence type="ECO:0000256" key="8">
    <source>
        <dbReference type="ARBA" id="ARBA00023136"/>
    </source>
</evidence>
<evidence type="ECO:0000256" key="10">
    <source>
        <dbReference type="ARBA" id="ARBA00038150"/>
    </source>
</evidence>
<dbReference type="GO" id="GO:0016020">
    <property type="term" value="C:membrane"/>
    <property type="evidence" value="ECO:0007669"/>
    <property type="project" value="UniProtKB-SubCell"/>
</dbReference>
<feature type="region of interest" description="Disordered" evidence="11">
    <location>
        <begin position="214"/>
        <end position="233"/>
    </location>
</feature>
<sequence>MHAEVEKVKRTVMSWSLRRPVSAAKLWLIYTVTLLGFSLLAIFGNIDRFRIPRKDQRTITSLMLGNVSCEALFSGDEEEASMAKQLNYNGTSIVDAILDGSDSCATIQRLFGFFPTLSDEEREFPIAYAMLVHKDAAQVLMLLSAIYQPQNQFCIAVDGNSDEKFWKTISELASEVAKIKDPGQVTERQSTEKACKECKYLKYTVVHQGVLRDPVEQQRTSAERPGERAERRI</sequence>
<dbReference type="PANTHER" id="PTHR19297:SF185">
    <property type="entry name" value="BETA-1,3-GALACTOSYL-O-GLYCOSYL-GLYCOPROTEIN BETA-1,6-N-ACETYLGLUCOSAMINYLTRANSFERASE 3"/>
    <property type="match status" value="1"/>
</dbReference>
<dbReference type="AlphaFoldDB" id="A0A0D6LQQ3"/>
<proteinExistence type="inferred from homology"/>
<accession>A0A0D6LQQ3</accession>
<evidence type="ECO:0000313" key="14">
    <source>
        <dbReference type="Proteomes" id="UP000054495"/>
    </source>
</evidence>
<comment type="pathway">
    <text evidence="2">Protein modification; protein glycosylation.</text>
</comment>
<keyword evidence="9" id="KW-0325">Glycoprotein</keyword>
<keyword evidence="6" id="KW-0735">Signal-anchor</keyword>
<evidence type="ECO:0000313" key="13">
    <source>
        <dbReference type="EMBL" id="EPB72336.1"/>
    </source>
</evidence>
<dbReference type="PANTHER" id="PTHR19297">
    <property type="entry name" value="GLYCOSYLTRANSFERASE 14 FAMILY MEMBER"/>
    <property type="match status" value="1"/>
</dbReference>